<dbReference type="EMBL" id="KZ623405">
    <property type="protein sequence ID" value="RQO93663.1"/>
    <property type="molecule type" value="Genomic_DNA"/>
</dbReference>
<proteinExistence type="predicted"/>
<protein>
    <submittedName>
        <fullName evidence="1">Uncharacterized protein</fullName>
    </submittedName>
</protein>
<name>A0A3N7FAN2_POPTR</name>
<reference evidence="1" key="2">
    <citation type="submission" date="2017-07" db="EMBL/GenBank/DDBJ databases">
        <title>WGS assembly of Populus trichocarpa.</title>
        <authorList>
            <person name="Tuskan G."/>
            <person name="Difazio S."/>
            <person name="Jansson S."/>
            <person name="Bohlmann J."/>
            <person name="Grigoriev I."/>
            <person name="Hellsten U."/>
            <person name="Putnam N."/>
            <person name="Ralph S."/>
            <person name="Rombauts S."/>
            <person name="Salamov A."/>
            <person name="Schein J."/>
            <person name="Sterck L."/>
            <person name="Aerts A."/>
            <person name="Bhalerao R."/>
            <person name="Bhalerao R."/>
            <person name="Blaudez D."/>
            <person name="Boerjan W."/>
            <person name="Brun A."/>
            <person name="Brunner A."/>
            <person name="Busov V."/>
            <person name="Campbell M."/>
            <person name="Carlson J."/>
            <person name="Chalot M."/>
            <person name="Chapman J."/>
            <person name="Chen G."/>
            <person name="Cooper D."/>
            <person name="Coutinho P."/>
            <person name="Couturier J."/>
            <person name="Covert S."/>
            <person name="Cronk Q."/>
            <person name="Cunningham R."/>
            <person name="Davis J."/>
            <person name="Degroeve S."/>
            <person name="Dejardin A."/>
            <person name="Depamphilis C."/>
            <person name="Detter J."/>
            <person name="Dirks B."/>
            <person name="Dubchak I."/>
            <person name="Duplessis S."/>
            <person name="Ehlting J."/>
            <person name="Ellis B."/>
            <person name="Gendler K."/>
            <person name="Goodstein D."/>
            <person name="Gribskov M."/>
            <person name="Grimwood J."/>
            <person name="Groover A."/>
            <person name="Gunter L."/>
            <person name="Hamberger B."/>
            <person name="Heinze B."/>
            <person name="Helariutta Y."/>
            <person name="Henrissat B."/>
            <person name="Holligan D."/>
            <person name="Holt R."/>
            <person name="Huang W."/>
            <person name="Islam-Faridi N."/>
            <person name="Jones S."/>
            <person name="Jones-Rhoades M."/>
            <person name="Jorgensen R."/>
            <person name="Joshi C."/>
            <person name="Kangasjarvi J."/>
            <person name="Karlsson J."/>
            <person name="Kelleher C."/>
            <person name="Kirkpatrick R."/>
            <person name="Kirst M."/>
            <person name="Kohler A."/>
            <person name="Kalluri U."/>
            <person name="Larimer F."/>
            <person name="Leebens-Mack J."/>
            <person name="Leple J."/>
            <person name="Locascio P."/>
            <person name="Lou Y."/>
            <person name="Lucas S."/>
            <person name="Martin F."/>
            <person name="Montanini B."/>
            <person name="Napoli C."/>
            <person name="Nelson D."/>
            <person name="Nelson C."/>
            <person name="Nieminen K."/>
            <person name="Nilsson O."/>
            <person name="Pereda V."/>
            <person name="Peter G."/>
            <person name="Philippe R."/>
            <person name="Pilate G."/>
            <person name="Poliakov A."/>
            <person name="Razumovskaya J."/>
            <person name="Richardson P."/>
            <person name="Rinaldi C."/>
            <person name="Ritland K."/>
            <person name="Rouze P."/>
            <person name="Ryaboy D."/>
            <person name="Schmutz J."/>
            <person name="Schrader J."/>
            <person name="Segerman B."/>
            <person name="Shin H."/>
            <person name="Siddiqui A."/>
            <person name="Sterky F."/>
            <person name="Terry A."/>
            <person name="Tsai C."/>
            <person name="Uberbacher E."/>
            <person name="Unneberg P."/>
            <person name="Vahala J."/>
            <person name="Wall K."/>
            <person name="Wessler S."/>
            <person name="Yang G."/>
            <person name="Yin T."/>
            <person name="Douglas C."/>
            <person name="Marra M."/>
            <person name="Sandberg G."/>
            <person name="Van De Peer Y."/>
            <person name="Rokhsar D."/>
        </authorList>
    </citation>
    <scope>NUCLEOTIDE SEQUENCE</scope>
    <source>
        <strain evidence="1">Nisqually-1</strain>
    </source>
</reference>
<organism evidence="1">
    <name type="scientific">Populus trichocarpa</name>
    <name type="common">Western balsam poplar</name>
    <name type="synonym">Populus balsamifera subsp. trichocarpa</name>
    <dbReference type="NCBI Taxonomy" id="3694"/>
    <lineage>
        <taxon>Eukaryota</taxon>
        <taxon>Viridiplantae</taxon>
        <taxon>Streptophyta</taxon>
        <taxon>Embryophyta</taxon>
        <taxon>Tracheophyta</taxon>
        <taxon>Spermatophyta</taxon>
        <taxon>Magnoliopsida</taxon>
        <taxon>eudicotyledons</taxon>
        <taxon>Gunneridae</taxon>
        <taxon>Pentapetalae</taxon>
        <taxon>rosids</taxon>
        <taxon>fabids</taxon>
        <taxon>Malpighiales</taxon>
        <taxon>Salicaceae</taxon>
        <taxon>Saliceae</taxon>
        <taxon>Populus</taxon>
    </lineage>
</organism>
<reference evidence="1" key="1">
    <citation type="journal article" date="2006" name="Science">
        <title>The genome of black cottonwood, Populus trichocarpa (Torr. &amp; Gray).</title>
        <authorList>
            <person name="Tuskan G.A."/>
            <person name="Difazio S."/>
            <person name="Jansson S."/>
            <person name="Bohlmann J."/>
            <person name="Grigoriev I."/>
            <person name="Hellsten U."/>
            <person name="Putnam N."/>
            <person name="Ralph S."/>
            <person name="Rombauts S."/>
            <person name="Salamov A."/>
            <person name="Schein J."/>
            <person name="Sterck L."/>
            <person name="Aerts A."/>
            <person name="Bhalerao R.R."/>
            <person name="Bhalerao R.P."/>
            <person name="Blaudez D."/>
            <person name="Boerjan W."/>
            <person name="Brun A."/>
            <person name="Brunner A."/>
            <person name="Busov V."/>
            <person name="Campbell M."/>
            <person name="Carlson J."/>
            <person name="Chalot M."/>
            <person name="Chapman J."/>
            <person name="Chen G.L."/>
            <person name="Cooper D."/>
            <person name="Coutinho P.M."/>
            <person name="Couturier J."/>
            <person name="Covert S."/>
            <person name="Cronk Q."/>
            <person name="Cunningham R."/>
            <person name="Davis J."/>
            <person name="Degroeve S."/>
            <person name="Dejardin A."/>
            <person name="Depamphilis C."/>
            <person name="Detter J."/>
            <person name="Dirks B."/>
            <person name="Dubchak I."/>
            <person name="Duplessis S."/>
            <person name="Ehlting J."/>
            <person name="Ellis B."/>
            <person name="Gendler K."/>
            <person name="Goodstein D."/>
            <person name="Gribskov M."/>
            <person name="Grimwood J."/>
            <person name="Groover A."/>
            <person name="Gunter L."/>
            <person name="Hamberger B."/>
            <person name="Heinze B."/>
            <person name="Helariutta Y."/>
            <person name="Henrissat B."/>
            <person name="Holligan D."/>
            <person name="Holt R."/>
            <person name="Huang W."/>
            <person name="Islam-Faridi N."/>
            <person name="Jones S."/>
            <person name="Jones-Rhoades M."/>
            <person name="Jorgensen R."/>
            <person name="Joshi C."/>
            <person name="Kangasjarvi J."/>
            <person name="Karlsson J."/>
            <person name="Kelleher C."/>
            <person name="Kirkpatrick R."/>
            <person name="Kirst M."/>
            <person name="Kohler A."/>
            <person name="Kalluri U."/>
            <person name="Larimer F."/>
            <person name="Leebens-Mack J."/>
            <person name="Leple J.C."/>
            <person name="Locascio P."/>
            <person name="Lou Y."/>
            <person name="Lucas S."/>
            <person name="Martin F."/>
            <person name="Montanini B."/>
            <person name="Napoli C."/>
            <person name="Nelson D.R."/>
            <person name="Nelson C."/>
            <person name="Nieminen K."/>
            <person name="Nilsson O."/>
            <person name="Pereda V."/>
            <person name="Peter G."/>
            <person name="Philippe R."/>
            <person name="Pilate G."/>
            <person name="Poliakov A."/>
            <person name="Razumovskaya J."/>
            <person name="Richardson P."/>
            <person name="Rinaldi C."/>
            <person name="Ritland K."/>
            <person name="Rouze P."/>
            <person name="Ryaboy D."/>
            <person name="Schmutz J."/>
            <person name="Schrader J."/>
            <person name="Segerman B."/>
            <person name="Shin H."/>
            <person name="Siddiqui A."/>
            <person name="Sterky F."/>
            <person name="Terry A."/>
            <person name="Tsai C.J."/>
            <person name="Uberbacher E."/>
            <person name="Unneberg P."/>
            <person name="Vahala J."/>
            <person name="Wall K."/>
            <person name="Wessler S."/>
            <person name="Yang G."/>
            <person name="Yin T."/>
            <person name="Douglas C."/>
            <person name="Marra M."/>
            <person name="Sandberg G."/>
            <person name="Van de Peer Y."/>
            <person name="Rokhsar D."/>
        </authorList>
    </citation>
    <scope>NUCLEOTIDE SEQUENCE [LARGE SCALE GENOMIC DNA]</scope>
    <source>
        <strain evidence="1">Nisqually-1</strain>
    </source>
</reference>
<accession>A0A3N7FAN2</accession>
<dbReference type="AlphaFoldDB" id="A0A3N7FAN2"/>
<gene>
    <name evidence="1" type="ORF">POPTR_T051940</name>
</gene>
<dbReference type="InParanoid" id="A0A3N7FAN2"/>
<evidence type="ECO:0000313" key="1">
    <source>
        <dbReference type="EMBL" id="RQO93663.1"/>
    </source>
</evidence>
<sequence>MWKLLTKKLKGMPLVEDLLHLQSLLPSSHLPCINSRLTQLGFFTAYTLSIHPPPHSNAGSYLHIVSNHAVFRSFWTRRKNLLCRPICQ</sequence>